<comment type="subcellular location">
    <subcellularLocation>
        <location evidence="1">Nucleus</location>
    </subcellularLocation>
</comment>
<evidence type="ECO:0000256" key="1">
    <source>
        <dbReference type="ARBA" id="ARBA00004123"/>
    </source>
</evidence>
<evidence type="ECO:0000256" key="3">
    <source>
        <dbReference type="ARBA" id="ARBA00022723"/>
    </source>
</evidence>
<dbReference type="PANTHER" id="PTHR24394:SF29">
    <property type="entry name" value="MYONEURIN"/>
    <property type="match status" value="1"/>
</dbReference>
<feature type="region of interest" description="Disordered" evidence="12">
    <location>
        <begin position="653"/>
        <end position="710"/>
    </location>
</feature>
<keyword evidence="4" id="KW-0677">Repeat</keyword>
<dbReference type="GO" id="GO:0000981">
    <property type="term" value="F:DNA-binding transcription factor activity, RNA polymerase II-specific"/>
    <property type="evidence" value="ECO:0007669"/>
    <property type="project" value="TreeGrafter"/>
</dbReference>
<evidence type="ECO:0000259" key="13">
    <source>
        <dbReference type="PROSITE" id="PS50157"/>
    </source>
</evidence>
<keyword evidence="8" id="KW-0238">DNA-binding</keyword>
<evidence type="ECO:0000256" key="6">
    <source>
        <dbReference type="ARBA" id="ARBA00022833"/>
    </source>
</evidence>
<protein>
    <recommendedName>
        <fullName evidence="13">C2H2-type domain-containing protein</fullName>
    </recommendedName>
</protein>
<evidence type="ECO:0000256" key="2">
    <source>
        <dbReference type="ARBA" id="ARBA00006991"/>
    </source>
</evidence>
<dbReference type="GO" id="GO:0003677">
    <property type="term" value="F:DNA binding"/>
    <property type="evidence" value="ECO:0007669"/>
    <property type="project" value="UniProtKB-KW"/>
</dbReference>
<feature type="compositionally biased region" description="Basic residues" evidence="12">
    <location>
        <begin position="466"/>
        <end position="477"/>
    </location>
</feature>
<dbReference type="OrthoDB" id="6077919at2759"/>
<feature type="region of interest" description="Disordered" evidence="12">
    <location>
        <begin position="962"/>
        <end position="1014"/>
    </location>
</feature>
<dbReference type="GO" id="GO:0008270">
    <property type="term" value="F:zinc ion binding"/>
    <property type="evidence" value="ECO:0007669"/>
    <property type="project" value="UniProtKB-KW"/>
</dbReference>
<sequence>MTVVQTRDRCRICFSLLKDPYFHRSSSLFRSSICCQKHYHIYKYFKRNSATNTTPNSSPSTLVCFRDLIVRYLRTNLPRTAVDDPNQSHWICSDCSRTLLDIEHCGKYIRQQINDLKTKLKKSNRLLTSSISVTFQQKQQQTKINSVQRQRKQESSNSKPNTTADDDTKIESSYLNTNHCNEIEDEEEEDDEDIEDEIDEGDLEDEEESNKYVERPRSLLYNSHVDERIISSLDLSPTSSLSSSTTTSSSHCKTNCNCKEPIVLREKQQRNILRIETPPPTAGGLVNNNGSTFSSSEPARLLTIASTPSTNIRDEIGGNTMNLLDETNVSSDDATTIFNNNRLSSIRLAQMMSDSMYQRNDATPDESLLTNLPASFLANIQRNILFKILMGPFATTFAAQCYEQQQQQTSSLSHQNIATNVAISPTITEDLDHGNASSLSTSTVTTLNIVDNSLNGAQQVFEQKLRQGRKRKSHPIKNQKFLDATDNNTKGLNNNNLQHHGSNSGNISPMDEAHYQQQNQTDLRSRPHSAETITSVTPITLNVAATMTDNNSDETGNKSHKDDTSPQRTAIITPTERVQLQHQTVSLSSIMNMTHNNHDKPVELTVKNNHSTIQQVTPSQSKSFMSTDVHNLVMKSLSENNVNKFLGFTIPNKDTEHGEDLSDKTSNDSSGKLLSAASSPSLSRRPSKRPRQSSSSRSISASNKNNRINYTNSIEPGAVFVETLTTTNAHIKNEKHRHSLQNESLSPNNHDNTSATNRPQRKLDPRTCAECGKVLFNDKQHLLHCQSHAKNDKQCWICGSIDDDMKKHISTIHGNQKFTSVGFQCQHCDKVFPVFADLDLHLREHSKKKPFECPICSKRFGQQGNLSCHLRIHTGVKPFNCNSCGKAFRHSNSLRRHSRTVHSATRGLSISTSPLLVSSSSVNPITTSPHHTTSLLNRRHSSSSNKNTNILELSHRRLSTGLNVYSPPPLPSDPMSDVDTTSSSTGMASPGLLDSSSSSVRNTNEKSDVVGCTN</sequence>
<evidence type="ECO:0000256" key="10">
    <source>
        <dbReference type="ARBA" id="ARBA00023242"/>
    </source>
</evidence>
<dbReference type="EMBL" id="CAJOBC010003246">
    <property type="protein sequence ID" value="CAF3774173.1"/>
    <property type="molecule type" value="Genomic_DNA"/>
</dbReference>
<dbReference type="FunFam" id="3.30.160.60:FF:000185">
    <property type="entry name" value="zinc finger protein 319"/>
    <property type="match status" value="1"/>
</dbReference>
<evidence type="ECO:0000256" key="12">
    <source>
        <dbReference type="SAM" id="MobiDB-lite"/>
    </source>
</evidence>
<dbReference type="EMBL" id="CAJNOQ010003245">
    <property type="protein sequence ID" value="CAF1002688.1"/>
    <property type="molecule type" value="Genomic_DNA"/>
</dbReference>
<feature type="compositionally biased region" description="Polar residues" evidence="12">
    <location>
        <begin position="138"/>
        <end position="148"/>
    </location>
</feature>
<dbReference type="Pfam" id="PF00096">
    <property type="entry name" value="zf-C2H2"/>
    <property type="match status" value="3"/>
</dbReference>
<feature type="domain" description="C2H2-type" evidence="13">
    <location>
        <begin position="823"/>
        <end position="850"/>
    </location>
</feature>
<feature type="compositionally biased region" description="Polar residues" evidence="12">
    <location>
        <begin position="497"/>
        <end position="507"/>
    </location>
</feature>
<organism evidence="14 16">
    <name type="scientific">Didymodactylos carnosus</name>
    <dbReference type="NCBI Taxonomy" id="1234261"/>
    <lineage>
        <taxon>Eukaryota</taxon>
        <taxon>Metazoa</taxon>
        <taxon>Spiralia</taxon>
        <taxon>Gnathifera</taxon>
        <taxon>Rotifera</taxon>
        <taxon>Eurotatoria</taxon>
        <taxon>Bdelloidea</taxon>
        <taxon>Philodinida</taxon>
        <taxon>Philodinidae</taxon>
        <taxon>Didymodactylos</taxon>
    </lineage>
</organism>
<feature type="compositionally biased region" description="Low complexity" evidence="12">
    <location>
        <begin position="669"/>
        <end position="684"/>
    </location>
</feature>
<dbReference type="InterPro" id="IPR036236">
    <property type="entry name" value="Znf_C2H2_sf"/>
</dbReference>
<evidence type="ECO:0000256" key="7">
    <source>
        <dbReference type="ARBA" id="ARBA00023015"/>
    </source>
</evidence>
<dbReference type="AlphaFoldDB" id="A0A814GY21"/>
<accession>A0A814GY21</accession>
<evidence type="ECO:0000256" key="4">
    <source>
        <dbReference type="ARBA" id="ARBA00022737"/>
    </source>
</evidence>
<evidence type="ECO:0000256" key="8">
    <source>
        <dbReference type="ARBA" id="ARBA00023125"/>
    </source>
</evidence>
<evidence type="ECO:0000313" key="15">
    <source>
        <dbReference type="EMBL" id="CAF3774173.1"/>
    </source>
</evidence>
<keyword evidence="5 11" id="KW-0863">Zinc-finger</keyword>
<feature type="compositionally biased region" description="Acidic residues" evidence="12">
    <location>
        <begin position="183"/>
        <end position="208"/>
    </location>
</feature>
<keyword evidence="9" id="KW-0804">Transcription</keyword>
<feature type="region of interest" description="Disordered" evidence="12">
    <location>
        <begin position="548"/>
        <end position="567"/>
    </location>
</feature>
<proteinExistence type="inferred from homology"/>
<feature type="region of interest" description="Disordered" evidence="12">
    <location>
        <begin position="734"/>
        <end position="761"/>
    </location>
</feature>
<evidence type="ECO:0000256" key="5">
    <source>
        <dbReference type="ARBA" id="ARBA00022771"/>
    </source>
</evidence>
<gene>
    <name evidence="14" type="ORF">GPM918_LOCUS13845</name>
    <name evidence="15" type="ORF">SRO942_LOCUS13848</name>
</gene>
<dbReference type="PROSITE" id="PS50157">
    <property type="entry name" value="ZINC_FINGER_C2H2_2"/>
    <property type="match status" value="3"/>
</dbReference>
<keyword evidence="6" id="KW-0862">Zinc</keyword>
<feature type="compositionally biased region" description="Polar residues" evidence="12">
    <location>
        <begin position="171"/>
        <end position="180"/>
    </location>
</feature>
<keyword evidence="3" id="KW-0479">Metal-binding</keyword>
<feature type="compositionally biased region" description="Low complexity" evidence="12">
    <location>
        <begin position="692"/>
        <end position="707"/>
    </location>
</feature>
<dbReference type="SUPFAM" id="SSF57667">
    <property type="entry name" value="beta-beta-alpha zinc fingers"/>
    <property type="match status" value="2"/>
</dbReference>
<keyword evidence="16" id="KW-1185">Reference proteome</keyword>
<dbReference type="PANTHER" id="PTHR24394">
    <property type="entry name" value="ZINC FINGER PROTEIN"/>
    <property type="match status" value="1"/>
</dbReference>
<evidence type="ECO:0000313" key="14">
    <source>
        <dbReference type="EMBL" id="CAF1002688.1"/>
    </source>
</evidence>
<feature type="region of interest" description="Disordered" evidence="12">
    <location>
        <begin position="465"/>
        <end position="510"/>
    </location>
</feature>
<dbReference type="PROSITE" id="PS00028">
    <property type="entry name" value="ZINC_FINGER_C2H2_1"/>
    <property type="match status" value="4"/>
</dbReference>
<feature type="compositionally biased region" description="Basic and acidic residues" evidence="12">
    <location>
        <begin position="653"/>
        <end position="666"/>
    </location>
</feature>
<comment type="caution">
    <text evidence="14">The sequence shown here is derived from an EMBL/GenBank/DDBJ whole genome shotgun (WGS) entry which is preliminary data.</text>
</comment>
<feature type="compositionally biased region" description="Basic and acidic residues" evidence="12">
    <location>
        <begin position="555"/>
        <end position="565"/>
    </location>
</feature>
<reference evidence="14" key="1">
    <citation type="submission" date="2021-02" db="EMBL/GenBank/DDBJ databases">
        <authorList>
            <person name="Nowell W R."/>
        </authorList>
    </citation>
    <scope>NUCLEOTIDE SEQUENCE</scope>
</reference>
<dbReference type="Gene3D" id="3.30.160.60">
    <property type="entry name" value="Classic Zinc Finger"/>
    <property type="match status" value="3"/>
</dbReference>
<feature type="compositionally biased region" description="Low complexity" evidence="12">
    <location>
        <begin position="487"/>
        <end position="496"/>
    </location>
</feature>
<feature type="region of interest" description="Disordered" evidence="12">
    <location>
        <begin position="138"/>
        <end position="215"/>
    </location>
</feature>
<feature type="compositionally biased region" description="Polar residues" evidence="12">
    <location>
        <begin position="741"/>
        <end position="758"/>
    </location>
</feature>
<dbReference type="Proteomes" id="UP000681722">
    <property type="component" value="Unassembled WGS sequence"/>
</dbReference>
<evidence type="ECO:0000313" key="16">
    <source>
        <dbReference type="Proteomes" id="UP000663829"/>
    </source>
</evidence>
<dbReference type="SMART" id="SM00355">
    <property type="entry name" value="ZnF_C2H2"/>
    <property type="match status" value="5"/>
</dbReference>
<comment type="similarity">
    <text evidence="2">Belongs to the krueppel C2H2-type zinc-finger protein family.</text>
</comment>
<feature type="domain" description="C2H2-type" evidence="13">
    <location>
        <begin position="879"/>
        <end position="907"/>
    </location>
</feature>
<dbReference type="GO" id="GO:0005634">
    <property type="term" value="C:nucleus"/>
    <property type="evidence" value="ECO:0007669"/>
    <property type="project" value="UniProtKB-SubCell"/>
</dbReference>
<keyword evidence="10" id="KW-0539">Nucleus</keyword>
<keyword evidence="7" id="KW-0805">Transcription regulation</keyword>
<feature type="compositionally biased region" description="Polar residues" evidence="12">
    <location>
        <begin position="922"/>
        <end position="931"/>
    </location>
</feature>
<dbReference type="InterPro" id="IPR013087">
    <property type="entry name" value="Znf_C2H2_type"/>
</dbReference>
<dbReference type="Proteomes" id="UP000663829">
    <property type="component" value="Unassembled WGS sequence"/>
</dbReference>
<evidence type="ECO:0000256" key="11">
    <source>
        <dbReference type="PROSITE-ProRule" id="PRU00042"/>
    </source>
</evidence>
<evidence type="ECO:0000256" key="9">
    <source>
        <dbReference type="ARBA" id="ARBA00023163"/>
    </source>
</evidence>
<feature type="region of interest" description="Disordered" evidence="12">
    <location>
        <begin position="919"/>
        <end position="950"/>
    </location>
</feature>
<feature type="domain" description="C2H2-type" evidence="13">
    <location>
        <begin position="851"/>
        <end position="878"/>
    </location>
</feature>
<name>A0A814GY21_9BILA</name>
<dbReference type="FunFam" id="3.30.160.60:FF:001485">
    <property type="entry name" value="Krueppel-related zinc finger protein"/>
    <property type="match status" value="1"/>
</dbReference>